<organism evidence="8 9">
    <name type="scientific">Oryzomicrobium terrae</name>
    <dbReference type="NCBI Taxonomy" id="1735038"/>
    <lineage>
        <taxon>Bacteria</taxon>
        <taxon>Pseudomonadati</taxon>
        <taxon>Pseudomonadota</taxon>
        <taxon>Betaproteobacteria</taxon>
        <taxon>Rhodocyclales</taxon>
        <taxon>Rhodocyclaceae</taxon>
        <taxon>Oryzomicrobium</taxon>
    </lineage>
</organism>
<gene>
    <name evidence="8" type="primary">cidA</name>
    <name evidence="8" type="ORF">OTERR_24590</name>
</gene>
<evidence type="ECO:0000256" key="4">
    <source>
        <dbReference type="ARBA" id="ARBA00022989"/>
    </source>
</evidence>
<evidence type="ECO:0000256" key="2">
    <source>
        <dbReference type="ARBA" id="ARBA00022475"/>
    </source>
</evidence>
<keyword evidence="5 7" id="KW-0472">Membrane</keyword>
<feature type="transmembrane region" description="Helical" evidence="7">
    <location>
        <begin position="114"/>
        <end position="135"/>
    </location>
</feature>
<dbReference type="AlphaFoldDB" id="A0A5C1EB22"/>
<evidence type="ECO:0000256" key="7">
    <source>
        <dbReference type="SAM" id="Phobius"/>
    </source>
</evidence>
<dbReference type="GO" id="GO:0005886">
    <property type="term" value="C:plasma membrane"/>
    <property type="evidence" value="ECO:0007669"/>
    <property type="project" value="UniProtKB-SubCell"/>
</dbReference>
<protein>
    <submittedName>
        <fullName evidence="8">Holin-like protein</fullName>
    </submittedName>
</protein>
<dbReference type="PANTHER" id="PTHR33931">
    <property type="entry name" value="HOLIN-LIKE PROTEIN CIDA-RELATED"/>
    <property type="match status" value="1"/>
</dbReference>
<evidence type="ECO:0000313" key="9">
    <source>
        <dbReference type="Proteomes" id="UP000323671"/>
    </source>
</evidence>
<dbReference type="Pfam" id="PF03788">
    <property type="entry name" value="LrgA"/>
    <property type="match status" value="1"/>
</dbReference>
<dbReference type="EMBL" id="CP022579">
    <property type="protein sequence ID" value="QEL65935.1"/>
    <property type="molecule type" value="Genomic_DNA"/>
</dbReference>
<evidence type="ECO:0000256" key="3">
    <source>
        <dbReference type="ARBA" id="ARBA00022692"/>
    </source>
</evidence>
<keyword evidence="3 7" id="KW-0812">Transmembrane</keyword>
<dbReference type="Proteomes" id="UP000323671">
    <property type="component" value="Chromosome"/>
</dbReference>
<evidence type="ECO:0000256" key="6">
    <source>
        <dbReference type="SAM" id="MobiDB-lite"/>
    </source>
</evidence>
<feature type="transmembrane region" description="Helical" evidence="7">
    <location>
        <begin position="83"/>
        <end position="102"/>
    </location>
</feature>
<feature type="transmembrane region" description="Helical" evidence="7">
    <location>
        <begin position="52"/>
        <end position="71"/>
    </location>
</feature>
<dbReference type="RefSeq" id="WP_054622248.1">
    <property type="nucleotide sequence ID" value="NZ_CP022579.1"/>
</dbReference>
<dbReference type="PANTHER" id="PTHR33931:SF2">
    <property type="entry name" value="HOLIN-LIKE PROTEIN CIDA"/>
    <property type="match status" value="1"/>
</dbReference>
<dbReference type="InterPro" id="IPR005538">
    <property type="entry name" value="LrgA/CidA"/>
</dbReference>
<dbReference type="KEGG" id="otr:OTERR_24590"/>
<feature type="region of interest" description="Disordered" evidence="6">
    <location>
        <begin position="1"/>
        <end position="22"/>
    </location>
</feature>
<keyword evidence="9" id="KW-1185">Reference proteome</keyword>
<evidence type="ECO:0000256" key="5">
    <source>
        <dbReference type="ARBA" id="ARBA00023136"/>
    </source>
</evidence>
<evidence type="ECO:0000256" key="1">
    <source>
        <dbReference type="ARBA" id="ARBA00004651"/>
    </source>
</evidence>
<keyword evidence="4 7" id="KW-1133">Transmembrane helix</keyword>
<proteinExistence type="predicted"/>
<reference evidence="8 9" key="1">
    <citation type="submission" date="2017-07" db="EMBL/GenBank/DDBJ databases">
        <title>Complete genome sequence of Oryzomicrobium terrae TPP412.</title>
        <authorList>
            <person name="Chiu L.-W."/>
            <person name="Lo K.-J."/>
            <person name="Tsai Y.-M."/>
            <person name="Lin S.-S."/>
            <person name="Kuo C.-H."/>
            <person name="Liu C.-T."/>
        </authorList>
    </citation>
    <scope>NUCLEOTIDE SEQUENCE [LARGE SCALE GENOMIC DNA]</scope>
    <source>
        <strain evidence="8 9">TPP412</strain>
    </source>
</reference>
<comment type="subcellular location">
    <subcellularLocation>
        <location evidence="1">Cell membrane</location>
        <topology evidence="1">Multi-pass membrane protein</topology>
    </subcellularLocation>
</comment>
<accession>A0A5C1EB22</accession>
<name>A0A5C1EB22_9RHOO</name>
<sequence length="156" mass="16810">MPRPSAAKAPNAPDTPSSAPSLPPLRRAGAVLAQVGLLCGLWLVAESLRRQFALPVPAGLIGFLALAAGLFSGLVRGRWLRHGANWLLGEMVLFFIPAMLVVTQYPDLVRHDGWRIALVIGLSTVLVMAATALAVDRVHRLEVWLARRRGPRGSRA</sequence>
<evidence type="ECO:0000313" key="8">
    <source>
        <dbReference type="EMBL" id="QEL65935.1"/>
    </source>
</evidence>
<keyword evidence="2" id="KW-1003">Cell membrane</keyword>